<dbReference type="EMBL" id="KB933351">
    <property type="protein sequence ID" value="EON96200.1"/>
    <property type="molecule type" value="Genomic_DNA"/>
</dbReference>
<sequence>MSCGYPTPGCLPQANFPRPTDRRAGGRPEPTNATIANGRIHRRRTYFSPGLHRASAVLQNPLSIRFRELCLLVFLLFALYKGALPARRIYGMVAVDPVDTLCRRLSLAGCGYRILWLALWSLWRWAGDVVPWAFVCAVVIFGGEEVLASFRRKSSK</sequence>
<dbReference type="AlphaFoldDB" id="R8BA60"/>
<reference evidence="4" key="1">
    <citation type="journal article" date="2013" name="Genome Announc.">
        <title>Draft genome sequence of the ascomycete Phaeoacremonium aleophilum strain UCR-PA7, a causal agent of the esca disease complex in grapevines.</title>
        <authorList>
            <person name="Blanco-Ulate B."/>
            <person name="Rolshausen P."/>
            <person name="Cantu D."/>
        </authorList>
    </citation>
    <scope>NUCLEOTIDE SEQUENCE [LARGE SCALE GENOMIC DNA]</scope>
    <source>
        <strain evidence="4">UCR-PA7</strain>
    </source>
</reference>
<evidence type="ECO:0000256" key="2">
    <source>
        <dbReference type="SAM" id="Phobius"/>
    </source>
</evidence>
<organism evidence="3 4">
    <name type="scientific">Phaeoacremonium minimum (strain UCR-PA7)</name>
    <name type="common">Esca disease fungus</name>
    <name type="synonym">Togninia minima</name>
    <dbReference type="NCBI Taxonomy" id="1286976"/>
    <lineage>
        <taxon>Eukaryota</taxon>
        <taxon>Fungi</taxon>
        <taxon>Dikarya</taxon>
        <taxon>Ascomycota</taxon>
        <taxon>Pezizomycotina</taxon>
        <taxon>Sordariomycetes</taxon>
        <taxon>Sordariomycetidae</taxon>
        <taxon>Togniniales</taxon>
        <taxon>Togniniaceae</taxon>
        <taxon>Phaeoacremonium</taxon>
    </lineage>
</organism>
<dbReference type="RefSeq" id="XP_007919007.1">
    <property type="nucleotide sequence ID" value="XM_007920816.1"/>
</dbReference>
<keyword evidence="2" id="KW-0472">Membrane</keyword>
<name>R8BA60_PHAM7</name>
<keyword evidence="2" id="KW-1133">Transmembrane helix</keyword>
<evidence type="ECO:0000313" key="3">
    <source>
        <dbReference type="EMBL" id="EON96200.1"/>
    </source>
</evidence>
<gene>
    <name evidence="3" type="ORF">UCRPA7_8299</name>
</gene>
<dbReference type="eggNOG" id="ENOG502T6I1">
    <property type="taxonomic scope" value="Eukaryota"/>
</dbReference>
<proteinExistence type="predicted"/>
<dbReference type="KEGG" id="tmn:UCRPA7_8299"/>
<feature type="transmembrane region" description="Helical" evidence="2">
    <location>
        <begin position="64"/>
        <end position="84"/>
    </location>
</feature>
<feature type="transmembrane region" description="Helical" evidence="2">
    <location>
        <begin position="129"/>
        <end position="150"/>
    </location>
</feature>
<protein>
    <submittedName>
        <fullName evidence="3">Uncharacterized protein</fullName>
    </submittedName>
</protein>
<keyword evidence="4" id="KW-1185">Reference proteome</keyword>
<dbReference type="Proteomes" id="UP000014074">
    <property type="component" value="Unassembled WGS sequence"/>
</dbReference>
<feature type="region of interest" description="Disordered" evidence="1">
    <location>
        <begin position="14"/>
        <end position="33"/>
    </location>
</feature>
<evidence type="ECO:0000256" key="1">
    <source>
        <dbReference type="SAM" id="MobiDB-lite"/>
    </source>
</evidence>
<dbReference type="HOGENOM" id="CLU_1740611_0_0_1"/>
<evidence type="ECO:0000313" key="4">
    <source>
        <dbReference type="Proteomes" id="UP000014074"/>
    </source>
</evidence>
<dbReference type="OrthoDB" id="5215922at2759"/>
<keyword evidence="2" id="KW-0812">Transmembrane</keyword>
<dbReference type="GeneID" id="19329137"/>
<accession>R8BA60</accession>